<dbReference type="Pfam" id="PF06028">
    <property type="entry name" value="DUF915"/>
    <property type="match status" value="1"/>
</dbReference>
<protein>
    <recommendedName>
        <fullName evidence="1">Copper amine oxidase-like N-terminal domain-containing protein</fullName>
    </recommendedName>
</protein>
<feature type="domain" description="Copper amine oxidase-like N-terminal" evidence="1">
    <location>
        <begin position="17"/>
        <end position="117"/>
    </location>
</feature>
<dbReference type="Gene3D" id="3.40.50.1820">
    <property type="entry name" value="alpha/beta hydrolase"/>
    <property type="match status" value="1"/>
</dbReference>
<evidence type="ECO:0000313" key="2">
    <source>
        <dbReference type="EMBL" id="GGG14977.1"/>
    </source>
</evidence>
<dbReference type="PANTHER" id="PTHR37946">
    <property type="entry name" value="SLL1969 PROTEIN"/>
    <property type="match status" value="1"/>
</dbReference>
<evidence type="ECO:0000259" key="1">
    <source>
        <dbReference type="Pfam" id="PF07833"/>
    </source>
</evidence>
<reference evidence="2" key="1">
    <citation type="journal article" date="2014" name="Int. J. Syst. Evol. Microbiol.">
        <title>Complete genome sequence of Corynebacterium casei LMG S-19264T (=DSM 44701T), isolated from a smear-ripened cheese.</title>
        <authorList>
            <consortium name="US DOE Joint Genome Institute (JGI-PGF)"/>
            <person name="Walter F."/>
            <person name="Albersmeier A."/>
            <person name="Kalinowski J."/>
            <person name="Ruckert C."/>
        </authorList>
    </citation>
    <scope>NUCLEOTIDE SEQUENCE</scope>
    <source>
        <strain evidence="2">CGMCC 1.16134</strain>
    </source>
</reference>
<dbReference type="InterPro" id="IPR029058">
    <property type="entry name" value="AB_hydrolase_fold"/>
</dbReference>
<dbReference type="SUPFAM" id="SSF53474">
    <property type="entry name" value="alpha/beta-Hydrolases"/>
    <property type="match status" value="1"/>
</dbReference>
<dbReference type="InterPro" id="IPR036582">
    <property type="entry name" value="Mao_N_sf"/>
</dbReference>
<gene>
    <name evidence="2" type="ORF">GCM10010912_69250</name>
</gene>
<evidence type="ECO:0000313" key="3">
    <source>
        <dbReference type="Proteomes" id="UP000637643"/>
    </source>
</evidence>
<dbReference type="InterPro" id="IPR010315">
    <property type="entry name" value="DUF915_hydro-like"/>
</dbReference>
<dbReference type="RefSeq" id="WP_189032783.1">
    <property type="nucleotide sequence ID" value="NZ_BMKR01000080.1"/>
</dbReference>
<proteinExistence type="predicted"/>
<dbReference type="EMBL" id="BMKR01000080">
    <property type="protein sequence ID" value="GGG14977.1"/>
    <property type="molecule type" value="Genomic_DNA"/>
</dbReference>
<sequence length="328" mass="36794">MFLFPVNSKADTIYKVYVDGTLLSFSSSPIKEDGRILVPVRTIFEALHTEVTWDSETQSIHSIKGDAKVDLSIDSNTAFINGRSVSLEVPPKIINNVTYVPLRFVGEAWDMNVEWSSYGNYQANINFTYIPTILIHGFNGNSTSMDYLFNYLQPDSKYRSTITDDDYNQLNEMSPKGRPIIKVVFSDSRQAVSQQEAKLTDIIQKVQRKFQTPKVNLVGHSMGGLMSTDYVVSQTLIWKNLYPTVNKVVTIASPINGVKYGASKFAKLSYVSEDMITDTPRILQDNVKNFGFPDYIPFLSISANSDAFVPESSALYVKNFTSNIETAT</sequence>
<dbReference type="AlphaFoldDB" id="A0A917FZ72"/>
<dbReference type="SUPFAM" id="SSF55383">
    <property type="entry name" value="Copper amine oxidase, domain N"/>
    <property type="match status" value="1"/>
</dbReference>
<dbReference type="Proteomes" id="UP000637643">
    <property type="component" value="Unassembled WGS sequence"/>
</dbReference>
<dbReference type="Pfam" id="PF07833">
    <property type="entry name" value="Cu_amine_oxidN1"/>
    <property type="match status" value="1"/>
</dbReference>
<name>A0A917FZ72_9BACL</name>
<dbReference type="PANTHER" id="PTHR37946:SF1">
    <property type="entry name" value="SLL1969 PROTEIN"/>
    <property type="match status" value="1"/>
</dbReference>
<dbReference type="Gene3D" id="3.30.457.10">
    <property type="entry name" value="Copper amine oxidase-like, N-terminal domain"/>
    <property type="match status" value="1"/>
</dbReference>
<dbReference type="InterPro" id="IPR012854">
    <property type="entry name" value="Cu_amine_oxidase-like_N"/>
</dbReference>
<accession>A0A917FZ72</accession>
<comment type="caution">
    <text evidence="2">The sequence shown here is derived from an EMBL/GenBank/DDBJ whole genome shotgun (WGS) entry which is preliminary data.</text>
</comment>
<organism evidence="2 3">
    <name type="scientific">Paenibacillus albidus</name>
    <dbReference type="NCBI Taxonomy" id="2041023"/>
    <lineage>
        <taxon>Bacteria</taxon>
        <taxon>Bacillati</taxon>
        <taxon>Bacillota</taxon>
        <taxon>Bacilli</taxon>
        <taxon>Bacillales</taxon>
        <taxon>Paenibacillaceae</taxon>
        <taxon>Paenibacillus</taxon>
    </lineage>
</organism>
<reference evidence="2" key="2">
    <citation type="submission" date="2020-09" db="EMBL/GenBank/DDBJ databases">
        <authorList>
            <person name="Sun Q."/>
            <person name="Zhou Y."/>
        </authorList>
    </citation>
    <scope>NUCLEOTIDE SEQUENCE</scope>
    <source>
        <strain evidence="2">CGMCC 1.16134</strain>
    </source>
</reference>
<keyword evidence="3" id="KW-1185">Reference proteome</keyword>